<organism evidence="2 3">
    <name type="scientific">Tetradesmus obliquus</name>
    <name type="common">Green alga</name>
    <name type="synonym">Acutodesmus obliquus</name>
    <dbReference type="NCBI Taxonomy" id="3088"/>
    <lineage>
        <taxon>Eukaryota</taxon>
        <taxon>Viridiplantae</taxon>
        <taxon>Chlorophyta</taxon>
        <taxon>core chlorophytes</taxon>
        <taxon>Chlorophyceae</taxon>
        <taxon>CS clade</taxon>
        <taxon>Sphaeropleales</taxon>
        <taxon>Scenedesmaceae</taxon>
        <taxon>Tetradesmus</taxon>
    </lineage>
</organism>
<evidence type="ECO:0000313" key="2">
    <source>
        <dbReference type="EMBL" id="WIA21879.1"/>
    </source>
</evidence>
<accession>A0ABY8UK19</accession>
<evidence type="ECO:0000256" key="1">
    <source>
        <dbReference type="SAM" id="MobiDB-lite"/>
    </source>
</evidence>
<protein>
    <submittedName>
        <fullName evidence="2">Uncharacterized protein</fullName>
    </submittedName>
</protein>
<keyword evidence="3" id="KW-1185">Reference proteome</keyword>
<feature type="compositionally biased region" description="Polar residues" evidence="1">
    <location>
        <begin position="50"/>
        <end position="74"/>
    </location>
</feature>
<reference evidence="2 3" key="1">
    <citation type="submission" date="2023-05" db="EMBL/GenBank/DDBJ databases">
        <title>A 100% complete, gapless, phased diploid assembly of the Scenedesmus obliquus UTEX 3031 genome.</title>
        <authorList>
            <person name="Biondi T.C."/>
            <person name="Hanschen E.R."/>
            <person name="Kwon T."/>
            <person name="Eng W."/>
            <person name="Kruse C.P.S."/>
            <person name="Koehler S.I."/>
            <person name="Kunde Y."/>
            <person name="Gleasner C.D."/>
            <person name="You Mak K.T."/>
            <person name="Polle J."/>
            <person name="Hovde B.T."/>
            <person name="Starkenburg S.R."/>
        </authorList>
    </citation>
    <scope>NUCLEOTIDE SEQUENCE [LARGE SCALE GENOMIC DNA]</scope>
    <source>
        <strain evidence="2 3">DOE0152z</strain>
    </source>
</reference>
<dbReference type="Proteomes" id="UP001244341">
    <property type="component" value="Chromosome 14b"/>
</dbReference>
<evidence type="ECO:0000313" key="3">
    <source>
        <dbReference type="Proteomes" id="UP001244341"/>
    </source>
</evidence>
<proteinExistence type="predicted"/>
<gene>
    <name evidence="2" type="ORF">OEZ85_004254</name>
</gene>
<feature type="region of interest" description="Disordered" evidence="1">
    <location>
        <begin position="1"/>
        <end position="74"/>
    </location>
</feature>
<feature type="compositionally biased region" description="Polar residues" evidence="1">
    <location>
        <begin position="17"/>
        <end position="31"/>
    </location>
</feature>
<dbReference type="EMBL" id="CP126221">
    <property type="protein sequence ID" value="WIA21879.1"/>
    <property type="molecule type" value="Genomic_DNA"/>
</dbReference>
<name>A0ABY8UK19_TETOB</name>
<sequence length="74" mass="8282">MLRLSTPCDAGRRPSTAARQQQFSSSNVPRQQHSHTSRDGAPVPLDNKTLDATISSSIMQRPAQMRQQQGWHQL</sequence>